<dbReference type="InterPro" id="IPR004732">
    <property type="entry name" value="Transaldolase_2"/>
</dbReference>
<comment type="function">
    <text evidence="1">Transaldolase is important for the balance of metabolites in the pentose-phosphate pathway.</text>
</comment>
<dbReference type="HAMAP" id="MF_00493">
    <property type="entry name" value="Transaldolase_2"/>
    <property type="match status" value="1"/>
</dbReference>
<evidence type="ECO:0000256" key="7">
    <source>
        <dbReference type="ARBA" id="ARBA00023126"/>
    </source>
</evidence>
<evidence type="ECO:0000313" key="10">
    <source>
        <dbReference type="EMBL" id="VAW09742.1"/>
    </source>
</evidence>
<dbReference type="InterPro" id="IPR001585">
    <property type="entry name" value="TAL/FSA"/>
</dbReference>
<dbReference type="Pfam" id="PF00923">
    <property type="entry name" value="TAL_FSA"/>
    <property type="match status" value="1"/>
</dbReference>
<dbReference type="PIRSF" id="PIRSF036915">
    <property type="entry name" value="Trnald_Bac_Plnt"/>
    <property type="match status" value="1"/>
</dbReference>
<comment type="similarity">
    <text evidence="4">Belongs to the transaldolase family. Type 2 subfamily.</text>
</comment>
<evidence type="ECO:0000256" key="5">
    <source>
        <dbReference type="ARBA" id="ARBA00022490"/>
    </source>
</evidence>
<dbReference type="EMBL" id="UOEK01000644">
    <property type="protein sequence ID" value="VAW09742.1"/>
    <property type="molecule type" value="Genomic_DNA"/>
</dbReference>
<dbReference type="NCBIfam" id="TIGR00876">
    <property type="entry name" value="tal_mycobact"/>
    <property type="match status" value="1"/>
</dbReference>
<dbReference type="GO" id="GO:0005737">
    <property type="term" value="C:cytoplasm"/>
    <property type="evidence" value="ECO:0007669"/>
    <property type="project" value="UniProtKB-SubCell"/>
</dbReference>
<evidence type="ECO:0000256" key="2">
    <source>
        <dbReference type="ARBA" id="ARBA00004496"/>
    </source>
</evidence>
<dbReference type="CDD" id="cd00955">
    <property type="entry name" value="Transaldolase_like"/>
    <property type="match status" value="1"/>
</dbReference>
<keyword evidence="8" id="KW-0704">Schiff base</keyword>
<name>A0A3B0T5R3_9ZZZZ</name>
<dbReference type="GO" id="GO:0004801">
    <property type="term" value="F:transaldolase activity"/>
    <property type="evidence" value="ECO:0007669"/>
    <property type="project" value="UniProtKB-EC"/>
</dbReference>
<sequence>MNKLEELNAAGQSVWLDFIRRDMLQNGALKTLVAEGVRGLTSNPSIFQNAIATSDEYDAQIKSVVQSGGTAEAAFEALAVEDIQGAADVLRGVYDESAGRDGFVSLEVSPTIAHDTDATIEDARRLWGLVDRPNLMIKVPATAAGIPAIEELIANGLNINVTLMFSMEDYENVAQAYIRGLGRADNPAGIASVASFFVSRVDGKVDAALEAVGTEPALALRGKIAIANSKLAYARYQELFEDHCFADLAASGGRPQRVLWASTSTKNPAYPDTLYVDELVGPNTVNTIPPKTLEFFKDHGTVNPSAITTGVDEARDLVATLADVGVDLAAITADLQEAGVKSFADAFATLLTAIADKSTLLAEA</sequence>
<dbReference type="GO" id="GO:0005975">
    <property type="term" value="P:carbohydrate metabolic process"/>
    <property type="evidence" value="ECO:0007669"/>
    <property type="project" value="InterPro"/>
</dbReference>
<evidence type="ECO:0000256" key="1">
    <source>
        <dbReference type="ARBA" id="ARBA00003518"/>
    </source>
</evidence>
<keyword evidence="7" id="KW-0570">Pentose shunt</keyword>
<dbReference type="EC" id="2.2.1.2" evidence="10"/>
<dbReference type="PANTHER" id="PTHR10683">
    <property type="entry name" value="TRANSALDOLASE"/>
    <property type="match status" value="1"/>
</dbReference>
<dbReference type="AlphaFoldDB" id="A0A3B0T5R3"/>
<dbReference type="InterPro" id="IPR013785">
    <property type="entry name" value="Aldolase_TIM"/>
</dbReference>
<dbReference type="Gene3D" id="3.20.20.70">
    <property type="entry name" value="Aldolase class I"/>
    <property type="match status" value="1"/>
</dbReference>
<dbReference type="UniPathway" id="UPA00115"/>
<keyword evidence="6 10" id="KW-0808">Transferase</keyword>
<evidence type="ECO:0000256" key="8">
    <source>
        <dbReference type="ARBA" id="ARBA00023270"/>
    </source>
</evidence>
<evidence type="ECO:0000256" key="6">
    <source>
        <dbReference type="ARBA" id="ARBA00022679"/>
    </source>
</evidence>
<comment type="pathway">
    <text evidence="3">Carbohydrate degradation; pentose phosphate pathway.</text>
</comment>
<organism evidence="10">
    <name type="scientific">hydrothermal vent metagenome</name>
    <dbReference type="NCBI Taxonomy" id="652676"/>
    <lineage>
        <taxon>unclassified sequences</taxon>
        <taxon>metagenomes</taxon>
        <taxon>ecological metagenomes</taxon>
    </lineage>
</organism>
<reference evidence="10" key="1">
    <citation type="submission" date="2018-06" db="EMBL/GenBank/DDBJ databases">
        <authorList>
            <person name="Zhirakovskaya E."/>
        </authorList>
    </citation>
    <scope>NUCLEOTIDE SEQUENCE</scope>
</reference>
<keyword evidence="5" id="KW-0963">Cytoplasm</keyword>
<dbReference type="NCBIfam" id="NF002881">
    <property type="entry name" value="PRK03343.1"/>
    <property type="match status" value="1"/>
</dbReference>
<dbReference type="SUPFAM" id="SSF51569">
    <property type="entry name" value="Aldolase"/>
    <property type="match status" value="1"/>
</dbReference>
<dbReference type="InterPro" id="IPR018225">
    <property type="entry name" value="Transaldolase_AS"/>
</dbReference>
<dbReference type="PROSITE" id="PS00958">
    <property type="entry name" value="TRANSALDOLASE_2"/>
    <property type="match status" value="1"/>
</dbReference>
<evidence type="ECO:0000256" key="3">
    <source>
        <dbReference type="ARBA" id="ARBA00004959"/>
    </source>
</evidence>
<comment type="subcellular location">
    <subcellularLocation>
        <location evidence="2">Cytoplasm</location>
    </subcellularLocation>
</comment>
<dbReference type="GO" id="GO:0006098">
    <property type="term" value="P:pentose-phosphate shunt"/>
    <property type="evidence" value="ECO:0007669"/>
    <property type="project" value="UniProtKB-UniPathway"/>
</dbReference>
<comment type="catalytic activity">
    <reaction evidence="9">
        <text>D-sedoheptulose 7-phosphate + D-glyceraldehyde 3-phosphate = D-erythrose 4-phosphate + beta-D-fructose 6-phosphate</text>
        <dbReference type="Rhea" id="RHEA:17053"/>
        <dbReference type="ChEBI" id="CHEBI:16897"/>
        <dbReference type="ChEBI" id="CHEBI:57483"/>
        <dbReference type="ChEBI" id="CHEBI:57634"/>
        <dbReference type="ChEBI" id="CHEBI:59776"/>
        <dbReference type="EC" id="2.2.1.2"/>
    </reaction>
</comment>
<evidence type="ECO:0000256" key="4">
    <source>
        <dbReference type="ARBA" id="ARBA00008426"/>
    </source>
</evidence>
<evidence type="ECO:0000256" key="9">
    <source>
        <dbReference type="ARBA" id="ARBA00048810"/>
    </source>
</evidence>
<proteinExistence type="inferred from homology"/>
<accession>A0A3B0T5R3</accession>
<dbReference type="PANTHER" id="PTHR10683:SF31">
    <property type="entry name" value="TRANSALDOLASE"/>
    <property type="match status" value="1"/>
</dbReference>
<gene>
    <name evidence="10" type="ORF">MNBD_ACTINO02-1498</name>
</gene>
<protein>
    <submittedName>
        <fullName evidence="10">Transaldolase</fullName>
        <ecNumber evidence="10">2.2.1.2</ecNumber>
    </submittedName>
</protein>